<dbReference type="PANTHER" id="PTHR31302">
    <property type="entry name" value="TRANSMEMBRANE PROTEIN WITH METALLOPHOSPHOESTERASE DOMAIN-RELATED"/>
    <property type="match status" value="1"/>
</dbReference>
<proteinExistence type="predicted"/>
<comment type="caution">
    <text evidence="2">The sequence shown here is derived from an EMBL/GenBank/DDBJ whole genome shotgun (WGS) entry which is preliminary data.</text>
</comment>
<accession>A0A832YZI8</accession>
<protein>
    <submittedName>
        <fullName evidence="2">Metallophosphoesterase</fullName>
    </submittedName>
</protein>
<dbReference type="SUPFAM" id="SSF56300">
    <property type="entry name" value="Metallo-dependent phosphatases"/>
    <property type="match status" value="1"/>
</dbReference>
<dbReference type="InterPro" id="IPR029052">
    <property type="entry name" value="Metallo-depent_PP-like"/>
</dbReference>
<dbReference type="GO" id="GO:0016787">
    <property type="term" value="F:hydrolase activity"/>
    <property type="evidence" value="ECO:0007669"/>
    <property type="project" value="InterPro"/>
</dbReference>
<dbReference type="Proteomes" id="UP000605805">
    <property type="component" value="Unassembled WGS sequence"/>
</dbReference>
<evidence type="ECO:0000313" key="3">
    <source>
        <dbReference type="Proteomes" id="UP000605805"/>
    </source>
</evidence>
<sequence length="242" mass="27331">MMKYIRILAVADIHSPHYLNMFIASVSKIASANNRIDLVILAGDIVDRGNVAAMRPVLDALGKIVRHCEAPLIAVFGNEEYLNYEGEFIKRYPEVVWLNDDYRLVTLQNSMKLCIVGSRGVLTKPTAWQSRHIPNIYRIYRERIKRLRELLRSCREHGTTVLVTHYAPTYATVYGEPHTIYSFLGYQLLETLNSSECPHIAIHGHAHNAKVLHAVVNGVNVYNVALPARRDVTVIELAIGTS</sequence>
<dbReference type="Gene3D" id="3.60.21.10">
    <property type="match status" value="1"/>
</dbReference>
<name>A0A832YZI8_9CREN</name>
<feature type="domain" description="Calcineurin-like phosphoesterase" evidence="1">
    <location>
        <begin position="5"/>
        <end position="208"/>
    </location>
</feature>
<dbReference type="PANTHER" id="PTHR31302:SF0">
    <property type="entry name" value="TRANSMEMBRANE PROTEIN WITH METALLOPHOSPHOESTERASE DOMAIN"/>
    <property type="match status" value="1"/>
</dbReference>
<dbReference type="InterPro" id="IPR051158">
    <property type="entry name" value="Metallophosphoesterase_sf"/>
</dbReference>
<dbReference type="EMBL" id="DQTV01000053">
    <property type="protein sequence ID" value="HIP57017.1"/>
    <property type="molecule type" value="Genomic_DNA"/>
</dbReference>
<gene>
    <name evidence="2" type="ORF">EYH02_02970</name>
</gene>
<organism evidence="2 3">
    <name type="scientific">Ignisphaera aggregans</name>
    <dbReference type="NCBI Taxonomy" id="334771"/>
    <lineage>
        <taxon>Archaea</taxon>
        <taxon>Thermoproteota</taxon>
        <taxon>Thermoprotei</taxon>
        <taxon>Desulfurococcales</taxon>
        <taxon>Desulfurococcaceae</taxon>
        <taxon>Ignisphaera</taxon>
    </lineage>
</organism>
<dbReference type="AlphaFoldDB" id="A0A832YZI8"/>
<dbReference type="Pfam" id="PF00149">
    <property type="entry name" value="Metallophos"/>
    <property type="match status" value="1"/>
</dbReference>
<evidence type="ECO:0000313" key="2">
    <source>
        <dbReference type="EMBL" id="HIP57017.1"/>
    </source>
</evidence>
<evidence type="ECO:0000259" key="1">
    <source>
        <dbReference type="Pfam" id="PF00149"/>
    </source>
</evidence>
<reference evidence="2" key="1">
    <citation type="journal article" date="2020" name="ISME J.">
        <title>Gammaproteobacteria mediating utilization of methyl-, sulfur- and petroleum organic compounds in deep ocean hydrothermal plumes.</title>
        <authorList>
            <person name="Zhou Z."/>
            <person name="Liu Y."/>
            <person name="Pan J."/>
            <person name="Cron B.R."/>
            <person name="Toner B.M."/>
            <person name="Anantharaman K."/>
            <person name="Breier J.A."/>
            <person name="Dick G.J."/>
            <person name="Li M."/>
        </authorList>
    </citation>
    <scope>NUCLEOTIDE SEQUENCE</scope>
    <source>
        <strain evidence="2">SZUA-1435</strain>
    </source>
</reference>
<dbReference type="CDD" id="cd00838">
    <property type="entry name" value="MPP_superfamily"/>
    <property type="match status" value="1"/>
</dbReference>
<dbReference type="InterPro" id="IPR004843">
    <property type="entry name" value="Calcineurin-like_PHP"/>
</dbReference>